<reference evidence="3 4" key="1">
    <citation type="submission" date="2020-02" db="EMBL/GenBank/DDBJ databases">
        <authorList>
            <person name="Ma Q."/>
            <person name="Huang Y."/>
            <person name="Song X."/>
            <person name="Pei D."/>
        </authorList>
    </citation>
    <scope>NUCLEOTIDE SEQUENCE [LARGE SCALE GENOMIC DNA]</scope>
    <source>
        <strain evidence="3">Sxm20200214</strain>
        <tissue evidence="3">Leaf</tissue>
    </source>
</reference>
<dbReference type="CDD" id="cd04480">
    <property type="entry name" value="RPA1_DBD_A_like"/>
    <property type="match status" value="1"/>
</dbReference>
<comment type="caution">
    <text evidence="3">The sequence shown here is derived from an EMBL/GenBank/DDBJ whole genome shotgun (WGS) entry which is preliminary data.</text>
</comment>
<gene>
    <name evidence="3" type="ORF">Bca52824_001501</name>
</gene>
<feature type="region of interest" description="Disordered" evidence="1">
    <location>
        <begin position="352"/>
        <end position="380"/>
    </location>
</feature>
<organism evidence="3 4">
    <name type="scientific">Brassica carinata</name>
    <name type="common">Ethiopian mustard</name>
    <name type="synonym">Abyssinian cabbage</name>
    <dbReference type="NCBI Taxonomy" id="52824"/>
    <lineage>
        <taxon>Eukaryota</taxon>
        <taxon>Viridiplantae</taxon>
        <taxon>Streptophyta</taxon>
        <taxon>Embryophyta</taxon>
        <taxon>Tracheophyta</taxon>
        <taxon>Spermatophyta</taxon>
        <taxon>Magnoliopsida</taxon>
        <taxon>eudicotyledons</taxon>
        <taxon>Gunneridae</taxon>
        <taxon>Pentapetalae</taxon>
        <taxon>rosids</taxon>
        <taxon>malvids</taxon>
        <taxon>Brassicales</taxon>
        <taxon>Brassicaceae</taxon>
        <taxon>Brassiceae</taxon>
        <taxon>Brassica</taxon>
    </lineage>
</organism>
<feature type="domain" description="Replication protein A 70 kDa DNA-binding subunit B/D first OB fold" evidence="2">
    <location>
        <begin position="8"/>
        <end position="108"/>
    </location>
</feature>
<proteinExistence type="predicted"/>
<keyword evidence="4" id="KW-1185">Reference proteome</keyword>
<dbReference type="OrthoDB" id="1082814at2759"/>
<evidence type="ECO:0000259" key="2">
    <source>
        <dbReference type="Pfam" id="PF02721"/>
    </source>
</evidence>
<dbReference type="Pfam" id="PF02721">
    <property type="entry name" value="DUF223"/>
    <property type="match status" value="1"/>
</dbReference>
<protein>
    <recommendedName>
        <fullName evidence="2">Replication protein A 70 kDa DNA-binding subunit B/D first OB fold domain-containing protein</fullName>
    </recommendedName>
</protein>
<dbReference type="Gene3D" id="2.40.50.140">
    <property type="entry name" value="Nucleic acid-binding proteins"/>
    <property type="match status" value="2"/>
</dbReference>
<name>A0A8X7WIN4_BRACI</name>
<sequence length="396" mass="44328">MGSIVKLSNLTDVKPYKSEWRVEVKVIHKWISFNHQSGASIEMVLADENGVKIHASCKQSLMPKLESHFRVGEWKVITNFTLSPASGLNRTTNHVYKMEFLSQTSISDSNIQCHSMFLDLHDFDNMLNGSHDTCFLIDILGQAIEVGKIQTLQCGGKEKKKIEFQLRDISDERISCCLWGKFAEQMESHREEAQFGVVICLIRFAKIGAFRGNLQISNSFDSSQLVFNPNISEAKELRDAFKLHLVAKDDTGEAKFVLLDWIAWPVVGVKAEKILNGSLDEIEDPELLPDCLTEIVGKTYKFGVAIEKGIETFKVLKVWSVYNTLMVDSQSESISARGTAANSGSEVSLLTYSDESSSKMTTPAKRPVDDIVDIPDTTSTSKLRPFKNIKVEKMSS</sequence>
<dbReference type="EMBL" id="JAAMPC010000001">
    <property type="protein sequence ID" value="KAG2330321.1"/>
    <property type="molecule type" value="Genomic_DNA"/>
</dbReference>
<dbReference type="CDD" id="cd04481">
    <property type="entry name" value="RPA1_DBD_B_like"/>
    <property type="match status" value="1"/>
</dbReference>
<accession>A0A8X7WIN4</accession>
<evidence type="ECO:0000256" key="1">
    <source>
        <dbReference type="SAM" id="MobiDB-lite"/>
    </source>
</evidence>
<dbReference type="PANTHER" id="PTHR47165:SF4">
    <property type="entry name" value="OS03G0429900 PROTEIN"/>
    <property type="match status" value="1"/>
</dbReference>
<evidence type="ECO:0000313" key="4">
    <source>
        <dbReference type="Proteomes" id="UP000886595"/>
    </source>
</evidence>
<dbReference type="PANTHER" id="PTHR47165">
    <property type="entry name" value="OS03G0429900 PROTEIN"/>
    <property type="match status" value="1"/>
</dbReference>
<dbReference type="SUPFAM" id="SSF50249">
    <property type="entry name" value="Nucleic acid-binding proteins"/>
    <property type="match status" value="2"/>
</dbReference>
<dbReference type="Proteomes" id="UP000886595">
    <property type="component" value="Unassembled WGS sequence"/>
</dbReference>
<feature type="compositionally biased region" description="Polar residues" evidence="1">
    <location>
        <begin position="352"/>
        <end position="361"/>
    </location>
</feature>
<dbReference type="InterPro" id="IPR003871">
    <property type="entry name" value="RFA1B/D_OB_1st"/>
</dbReference>
<evidence type="ECO:0000313" key="3">
    <source>
        <dbReference type="EMBL" id="KAG2330321.1"/>
    </source>
</evidence>
<dbReference type="InterPro" id="IPR012340">
    <property type="entry name" value="NA-bd_OB-fold"/>
</dbReference>
<dbReference type="AlphaFoldDB" id="A0A8X7WIN4"/>